<evidence type="ECO:0000256" key="16">
    <source>
        <dbReference type="SAM" id="SignalP"/>
    </source>
</evidence>
<feature type="signal peptide" evidence="16">
    <location>
        <begin position="1"/>
        <end position="20"/>
    </location>
</feature>
<dbReference type="PANTHER" id="PTHR32552">
    <property type="entry name" value="FERRICHROME IRON RECEPTOR-RELATED"/>
    <property type="match status" value="1"/>
</dbReference>
<keyword evidence="13 14" id="KW-0998">Cell outer membrane</keyword>
<evidence type="ECO:0000256" key="6">
    <source>
        <dbReference type="ARBA" id="ARBA00022692"/>
    </source>
</evidence>
<evidence type="ECO:0000256" key="4">
    <source>
        <dbReference type="ARBA" id="ARBA00022452"/>
    </source>
</evidence>
<comment type="subcellular location">
    <subcellularLocation>
        <location evidence="1 14">Cell outer membrane</location>
        <topology evidence="1 14">Multi-pass membrane protein</topology>
    </subcellularLocation>
</comment>
<dbReference type="Pfam" id="PF13715">
    <property type="entry name" value="CarbopepD_reg_2"/>
    <property type="match status" value="1"/>
</dbReference>
<protein>
    <submittedName>
        <fullName evidence="19">TonB-dependent siderophore receptor</fullName>
    </submittedName>
</protein>
<keyword evidence="4 14" id="KW-1134">Transmembrane beta strand</keyword>
<evidence type="ECO:0000313" key="19">
    <source>
        <dbReference type="EMBL" id="MFC0321835.1"/>
    </source>
</evidence>
<dbReference type="InterPro" id="IPR010105">
    <property type="entry name" value="TonB_sidphr_rcpt"/>
</dbReference>
<dbReference type="InterPro" id="IPR037066">
    <property type="entry name" value="Plug_dom_sf"/>
</dbReference>
<evidence type="ECO:0000256" key="10">
    <source>
        <dbReference type="ARBA" id="ARBA00023077"/>
    </source>
</evidence>
<dbReference type="Gene3D" id="2.40.170.20">
    <property type="entry name" value="TonB-dependent receptor, beta-barrel domain"/>
    <property type="match status" value="1"/>
</dbReference>
<dbReference type="PROSITE" id="PS52016">
    <property type="entry name" value="TONB_DEPENDENT_REC_3"/>
    <property type="match status" value="1"/>
</dbReference>
<evidence type="ECO:0000256" key="12">
    <source>
        <dbReference type="ARBA" id="ARBA00023170"/>
    </source>
</evidence>
<proteinExistence type="inferred from homology"/>
<evidence type="ECO:0000256" key="11">
    <source>
        <dbReference type="ARBA" id="ARBA00023136"/>
    </source>
</evidence>
<evidence type="ECO:0000259" key="18">
    <source>
        <dbReference type="Pfam" id="PF07715"/>
    </source>
</evidence>
<comment type="caution">
    <text evidence="19">The sequence shown here is derived from an EMBL/GenBank/DDBJ whole genome shotgun (WGS) entry which is preliminary data.</text>
</comment>
<dbReference type="Gene3D" id="2.60.40.1120">
    <property type="entry name" value="Carboxypeptidase-like, regulatory domain"/>
    <property type="match status" value="1"/>
</dbReference>
<evidence type="ECO:0000256" key="15">
    <source>
        <dbReference type="RuleBase" id="RU003357"/>
    </source>
</evidence>
<comment type="similarity">
    <text evidence="2 14 15">Belongs to the TonB-dependent receptor family.</text>
</comment>
<keyword evidence="20" id="KW-1185">Reference proteome</keyword>
<dbReference type="Pfam" id="PF07715">
    <property type="entry name" value="Plug"/>
    <property type="match status" value="1"/>
</dbReference>
<keyword evidence="9" id="KW-0406">Ion transport</keyword>
<dbReference type="InterPro" id="IPR036942">
    <property type="entry name" value="Beta-barrel_TonB_sf"/>
</dbReference>
<evidence type="ECO:0000256" key="3">
    <source>
        <dbReference type="ARBA" id="ARBA00022448"/>
    </source>
</evidence>
<dbReference type="InterPro" id="IPR012910">
    <property type="entry name" value="Plug_dom"/>
</dbReference>
<evidence type="ECO:0000313" key="20">
    <source>
        <dbReference type="Proteomes" id="UP001589774"/>
    </source>
</evidence>
<dbReference type="Pfam" id="PF00593">
    <property type="entry name" value="TonB_dep_Rec_b-barrel"/>
    <property type="match status" value="1"/>
</dbReference>
<dbReference type="SUPFAM" id="SSF56935">
    <property type="entry name" value="Porins"/>
    <property type="match status" value="1"/>
</dbReference>
<sequence>MKYQLFLLFSFLSLSLSTRAQSNHTQNKLQGVVKDPNGNSLAGVTVWLNDKMTLTKTDSEGYFQFMARPGEYILHLSFVGYKHYQAKVSVKEGEGLSLDIVLESSQEALQSVEVIGRKESGYKNTNSFSGTKTATPIKETPQSISYVTKETLDDQLAFKTSDAIKNVSGVNQYSYNNNDFVLRGFRASNTLINGLRISTRGWAQNLLPYVERIEVIKGPASALFANTDPGGTINTVTKKPLDEARKSINFTTGSYNTYRTTMDFTGPMNDSKTLLYRLNLAYQNAESFRILQDGSALVLAPSFSFIPNDRTRVNFDLVYQYNKGRLDRGQPIFGASSGTDLYSTPISFAIGRKNDYQNELNLFSTISLQHRFSDHITFNASYLKSFYDEDLLEHRTSNQYAVDSLGNQIPTLMGMQTIRRLRKNYIDNLSTYFNFDFNTGPFEHKLLIGYDHIEETFPKGNSTYNASGFLSSDGTRTYSTYDPQHPERYQFANGIPVPNVPYFDLADPDYSISEISQYMNVPREETPTKYFVNGVYVQEQLKWNRLQILLGFRQEFYTDILNYTKADERHVQQKAFIPRLGIVYTPIEPVSFYATYTEGYQPQTASTIGDPETYGGPFDPLISNMVEAGAKMEFFHKGLSVTTAVYRIEQNNILVNAGAEGNPDLLRQIGQQQAKGVEVEAYGSITSNFSITGNFSYNIAKITESDDVSEIGEMMPNAPKSQGNIWMKYNFMRGALNGIGVALGANYATRRNTNSDILQLPSYWVVNAALYYRIDKFKIQANFNNLLDKTYWVGGFDFNRLFPGAPRNHLVSIGYTF</sequence>
<organism evidence="19 20">
    <name type="scientific">Olivibacter oleidegradans</name>
    <dbReference type="NCBI Taxonomy" id="760123"/>
    <lineage>
        <taxon>Bacteria</taxon>
        <taxon>Pseudomonadati</taxon>
        <taxon>Bacteroidota</taxon>
        <taxon>Sphingobacteriia</taxon>
        <taxon>Sphingobacteriales</taxon>
        <taxon>Sphingobacteriaceae</taxon>
        <taxon>Olivibacter</taxon>
    </lineage>
</organism>
<feature type="domain" description="TonB-dependent receptor plug" evidence="18">
    <location>
        <begin position="137"/>
        <end position="232"/>
    </location>
</feature>
<dbReference type="Gene3D" id="2.170.130.10">
    <property type="entry name" value="TonB-dependent receptor, plug domain"/>
    <property type="match status" value="1"/>
</dbReference>
<keyword evidence="10 15" id="KW-0798">TonB box</keyword>
<feature type="chain" id="PRO_5047459566" evidence="16">
    <location>
        <begin position="21"/>
        <end position="817"/>
    </location>
</feature>
<name>A0ABV6HUM2_9SPHI</name>
<dbReference type="InterPro" id="IPR000531">
    <property type="entry name" value="Beta-barrel_TonB"/>
</dbReference>
<dbReference type="PANTHER" id="PTHR32552:SF68">
    <property type="entry name" value="FERRICHROME OUTER MEMBRANE TRANSPORTER_PHAGE RECEPTOR"/>
    <property type="match status" value="1"/>
</dbReference>
<dbReference type="InterPro" id="IPR039426">
    <property type="entry name" value="TonB-dep_rcpt-like"/>
</dbReference>
<evidence type="ECO:0000256" key="2">
    <source>
        <dbReference type="ARBA" id="ARBA00009810"/>
    </source>
</evidence>
<keyword evidence="6 14" id="KW-0812">Transmembrane</keyword>
<dbReference type="EMBL" id="JBHLWO010000007">
    <property type="protein sequence ID" value="MFC0321835.1"/>
    <property type="molecule type" value="Genomic_DNA"/>
</dbReference>
<evidence type="ECO:0000256" key="5">
    <source>
        <dbReference type="ARBA" id="ARBA00022496"/>
    </source>
</evidence>
<dbReference type="NCBIfam" id="TIGR01783">
    <property type="entry name" value="TonB-siderophor"/>
    <property type="match status" value="1"/>
</dbReference>
<keyword evidence="12 19" id="KW-0675">Receptor</keyword>
<keyword evidence="3 14" id="KW-0813">Transport</keyword>
<gene>
    <name evidence="19" type="ORF">ACFFI0_26210</name>
</gene>
<dbReference type="SUPFAM" id="SSF49464">
    <property type="entry name" value="Carboxypeptidase regulatory domain-like"/>
    <property type="match status" value="1"/>
</dbReference>
<evidence type="ECO:0000256" key="14">
    <source>
        <dbReference type="PROSITE-ProRule" id="PRU01360"/>
    </source>
</evidence>
<evidence type="ECO:0000256" key="13">
    <source>
        <dbReference type="ARBA" id="ARBA00023237"/>
    </source>
</evidence>
<dbReference type="CDD" id="cd01347">
    <property type="entry name" value="ligand_gated_channel"/>
    <property type="match status" value="1"/>
</dbReference>
<evidence type="ECO:0000256" key="9">
    <source>
        <dbReference type="ARBA" id="ARBA00023065"/>
    </source>
</evidence>
<dbReference type="RefSeq" id="WP_130857190.1">
    <property type="nucleotide sequence ID" value="NZ_JBHLWO010000007.1"/>
</dbReference>
<evidence type="ECO:0000259" key="17">
    <source>
        <dbReference type="Pfam" id="PF00593"/>
    </source>
</evidence>
<reference evidence="19 20" key="1">
    <citation type="submission" date="2024-09" db="EMBL/GenBank/DDBJ databases">
        <authorList>
            <person name="Sun Q."/>
            <person name="Mori K."/>
        </authorList>
    </citation>
    <scope>NUCLEOTIDE SEQUENCE [LARGE SCALE GENOMIC DNA]</scope>
    <source>
        <strain evidence="19 20">CCM 7765</strain>
    </source>
</reference>
<evidence type="ECO:0000256" key="1">
    <source>
        <dbReference type="ARBA" id="ARBA00004571"/>
    </source>
</evidence>
<evidence type="ECO:0000256" key="7">
    <source>
        <dbReference type="ARBA" id="ARBA00022729"/>
    </source>
</evidence>
<accession>A0ABV6HUM2</accession>
<dbReference type="InterPro" id="IPR008969">
    <property type="entry name" value="CarboxyPept-like_regulatory"/>
</dbReference>
<keyword evidence="11 14" id="KW-0472">Membrane</keyword>
<keyword evidence="8" id="KW-0408">Iron</keyword>
<feature type="domain" description="TonB-dependent receptor-like beta-barrel" evidence="17">
    <location>
        <begin position="306"/>
        <end position="786"/>
    </location>
</feature>
<evidence type="ECO:0000256" key="8">
    <source>
        <dbReference type="ARBA" id="ARBA00023004"/>
    </source>
</evidence>
<keyword evidence="5" id="KW-0410">Iron transport</keyword>
<dbReference type="Proteomes" id="UP001589774">
    <property type="component" value="Unassembled WGS sequence"/>
</dbReference>
<keyword evidence="7 16" id="KW-0732">Signal</keyword>